<accession>A0A0Q9YAW9</accession>
<dbReference type="EMBL" id="LKAJ02000003">
    <property type="protein sequence ID" value="MCS5712860.1"/>
    <property type="molecule type" value="Genomic_DNA"/>
</dbReference>
<dbReference type="EMBL" id="LKAJ01000024">
    <property type="protein sequence ID" value="KRG17820.1"/>
    <property type="molecule type" value="Genomic_DNA"/>
</dbReference>
<organism evidence="2">
    <name type="scientific">Candidatus Berkiella aquae</name>
    <dbReference type="NCBI Taxonomy" id="295108"/>
    <lineage>
        <taxon>Bacteria</taxon>
        <taxon>Pseudomonadati</taxon>
        <taxon>Pseudomonadota</taxon>
        <taxon>Gammaproteobacteria</taxon>
        <taxon>Candidatus Berkiellales</taxon>
        <taxon>Candidatus Berkiellaceae</taxon>
        <taxon>Candidatus Berkiella</taxon>
    </lineage>
</organism>
<evidence type="ECO:0000313" key="2">
    <source>
        <dbReference type="EMBL" id="KRG17820.1"/>
    </source>
</evidence>
<sequence length="368" mass="41680">MIENAAACIILQARQSKHYVTFTDKEFEFVSSHPALSANEKLIWFNLVRKSLRDPNLSCAITHQQIAMMIGIKQDTAYRAVKRLKQFGFLQAQFDAELQITTYAITLPDEGLEAITNAPNRGFGKKSDTPPDKNPAPPGKKSGTPPDKNPILLINNNINNKHNIHNQPQAQQAIVNDADALVCEFESLQKEFQNFSLAERVRRINGHFTAEQMHIIHARINAKQKCIEIEENQRNEKPAISAQPLEKSKLIDFEFEGLQFLIEEKVKDKIIHVIPLLHQRKKIKGDAANKTLSSIMKEVLFYVTKAGSLTDKPVIQLKRYHIACKILQKGQWECPRGIVREEGAKREALWQTSKKREMAGSLGMAEGK</sequence>
<reference evidence="3" key="2">
    <citation type="journal article" date="2016" name="Genome Announc.">
        <title>Draft Genome Sequences of Two Novel Amoeba-Resistant Intranuclear Bacteria, 'Candidatus Berkiella cookevillensis' and 'Candidatus Berkiella aquae'.</title>
        <authorList>
            <person name="Mehari Y.T."/>
            <person name="Arivett B.A."/>
            <person name="Farone A.L."/>
            <person name="Gunderson J.H."/>
            <person name="Farone M.B."/>
        </authorList>
    </citation>
    <scope>NUCLEOTIDE SEQUENCE</scope>
    <source>
        <strain evidence="3">HT99</strain>
    </source>
</reference>
<comment type="caution">
    <text evidence="2">The sequence shown here is derived from an EMBL/GenBank/DDBJ whole genome shotgun (WGS) entry which is preliminary data.</text>
</comment>
<dbReference type="RefSeq" id="WP_075067723.1">
    <property type="nucleotide sequence ID" value="NZ_LKAJ02000003.1"/>
</dbReference>
<evidence type="ECO:0000256" key="1">
    <source>
        <dbReference type="SAM" id="MobiDB-lite"/>
    </source>
</evidence>
<evidence type="ECO:0000313" key="4">
    <source>
        <dbReference type="Proteomes" id="UP000051497"/>
    </source>
</evidence>
<protein>
    <submittedName>
        <fullName evidence="3">Helix-turn-helix domain-containing protein</fullName>
    </submittedName>
</protein>
<gene>
    <name evidence="3" type="ORF">HT99x_015580</name>
    <name evidence="2" type="ORF">HT99x_03140</name>
</gene>
<dbReference type="AlphaFoldDB" id="A0A0Q9YAW9"/>
<dbReference type="STRING" id="295108.HT99x_03140"/>
<keyword evidence="4" id="KW-1185">Reference proteome</keyword>
<feature type="region of interest" description="Disordered" evidence="1">
    <location>
        <begin position="116"/>
        <end position="150"/>
    </location>
</feature>
<name>A0A0Q9YAW9_9GAMM</name>
<reference evidence="2" key="1">
    <citation type="submission" date="2015-09" db="EMBL/GenBank/DDBJ databases">
        <title>Draft Genome Sequences of Two Novel Amoeba-resistant Intranuclear Bacteria, Candidatus Berkiella cookevillensis and Candidatus Berkiella aquae.</title>
        <authorList>
            <person name="Mehari Y.T."/>
            <person name="Arivett B.A."/>
            <person name="Farone A.L."/>
            <person name="Gunderson J.H."/>
            <person name="Farone M.B."/>
        </authorList>
    </citation>
    <scope>NUCLEOTIDE SEQUENCE [LARGE SCALE GENOMIC DNA]</scope>
    <source>
        <strain evidence="2">HT99</strain>
    </source>
</reference>
<dbReference type="Proteomes" id="UP000051497">
    <property type="component" value="Unassembled WGS sequence"/>
</dbReference>
<proteinExistence type="predicted"/>
<evidence type="ECO:0000313" key="3">
    <source>
        <dbReference type="EMBL" id="MCS5712860.1"/>
    </source>
</evidence>
<reference evidence="3" key="3">
    <citation type="submission" date="2021-06" db="EMBL/GenBank/DDBJ databases">
        <title>Genomic Description and Analysis of Intracellular Bacteria, Candidatus Berkiella cookevillensis and Candidatus Berkiella aquae.</title>
        <authorList>
            <person name="Kidane D.T."/>
            <person name="Mehari Y.T."/>
            <person name="Rice F.C."/>
            <person name="Arivett B.A."/>
            <person name="Farone A.L."/>
            <person name="Berk S.G."/>
            <person name="Farone M.B."/>
        </authorList>
    </citation>
    <scope>NUCLEOTIDE SEQUENCE</scope>
    <source>
        <strain evidence="3">HT99</strain>
    </source>
</reference>